<accession>A0A554LHR3</accession>
<evidence type="ECO:0008006" key="6">
    <source>
        <dbReference type="Google" id="ProtNLM"/>
    </source>
</evidence>
<reference evidence="4 5" key="1">
    <citation type="submission" date="2017-07" db="EMBL/GenBank/DDBJ databases">
        <title>Mechanisms for carbon and nitrogen cycling indicate functional differentiation within the Candidate Phyla Radiation.</title>
        <authorList>
            <person name="Danczak R.E."/>
            <person name="Johnston M.D."/>
            <person name="Kenah C."/>
            <person name="Slattery M."/>
            <person name="Wrighton K.C."/>
            <person name="Wilkins M.J."/>
        </authorList>
    </citation>
    <scope>NUCLEOTIDE SEQUENCE [LARGE SCALE GENOMIC DNA]</scope>
    <source>
        <strain evidence="4">Licking1014_7</strain>
    </source>
</reference>
<evidence type="ECO:0000256" key="3">
    <source>
        <dbReference type="SAM" id="MobiDB-lite"/>
    </source>
</evidence>
<evidence type="ECO:0000313" key="4">
    <source>
        <dbReference type="EMBL" id="TSC92414.1"/>
    </source>
</evidence>
<protein>
    <recommendedName>
        <fullName evidence="6">Nucleoid-associated protein</fullName>
    </recommendedName>
</protein>
<evidence type="ECO:0000256" key="2">
    <source>
        <dbReference type="SAM" id="Coils"/>
    </source>
</evidence>
<gene>
    <name evidence="4" type="ORF">CEN89_718</name>
</gene>
<dbReference type="InterPro" id="IPR004401">
    <property type="entry name" value="YbaB/EbfC"/>
</dbReference>
<dbReference type="Pfam" id="PF02575">
    <property type="entry name" value="YbaB_DNA_bd"/>
    <property type="match status" value="1"/>
</dbReference>
<dbReference type="PANTHER" id="PTHR33449:SF1">
    <property type="entry name" value="NUCLEOID-ASSOCIATED PROTEIN YBAB"/>
    <property type="match status" value="1"/>
</dbReference>
<comment type="caution">
    <text evidence="4">The sequence shown here is derived from an EMBL/GenBank/DDBJ whole genome shotgun (WGS) entry which is preliminary data.</text>
</comment>
<evidence type="ECO:0000313" key="5">
    <source>
        <dbReference type="Proteomes" id="UP000315689"/>
    </source>
</evidence>
<dbReference type="NCBIfam" id="TIGR00103">
    <property type="entry name" value="DNA_YbaB_EbfC"/>
    <property type="match status" value="1"/>
</dbReference>
<dbReference type="InterPro" id="IPR036894">
    <property type="entry name" value="YbaB-like_sf"/>
</dbReference>
<keyword evidence="1" id="KW-0238">DNA-binding</keyword>
<evidence type="ECO:0000256" key="1">
    <source>
        <dbReference type="ARBA" id="ARBA00023125"/>
    </source>
</evidence>
<keyword evidence="2" id="KW-0175">Coiled coil</keyword>
<name>A0A554LHR3_9BACT</name>
<dbReference type="Proteomes" id="UP000315689">
    <property type="component" value="Unassembled WGS sequence"/>
</dbReference>
<proteinExistence type="predicted"/>
<feature type="region of interest" description="Disordered" evidence="3">
    <location>
        <begin position="80"/>
        <end position="101"/>
    </location>
</feature>
<feature type="coiled-coil region" evidence="2">
    <location>
        <begin position="1"/>
        <end position="35"/>
    </location>
</feature>
<dbReference type="Gene3D" id="3.30.1310.10">
    <property type="entry name" value="Nucleoid-associated protein YbaB-like domain"/>
    <property type="match status" value="1"/>
</dbReference>
<dbReference type="AlphaFoldDB" id="A0A554LHR3"/>
<dbReference type="SUPFAM" id="SSF82607">
    <property type="entry name" value="YbaB-like"/>
    <property type="match status" value="1"/>
</dbReference>
<sequence length="101" mass="11393">MLDKMKQLYQLQKQAKQVQRELKELEIEAKSADGQITVVFSGEQKLTDISIGEKYLAPEQKKELEQTILKVAQEASNKAQQLAAEKSKSMMKEMGLNLPGL</sequence>
<organism evidence="4 5">
    <name type="scientific">Candidatus Berkelbacteria bacterium Licking1014_7</name>
    <dbReference type="NCBI Taxonomy" id="2017147"/>
    <lineage>
        <taxon>Bacteria</taxon>
        <taxon>Candidatus Berkelbacteria</taxon>
    </lineage>
</organism>
<dbReference type="GO" id="GO:0003677">
    <property type="term" value="F:DNA binding"/>
    <property type="evidence" value="ECO:0007669"/>
    <property type="project" value="UniProtKB-KW"/>
</dbReference>
<dbReference type="PANTHER" id="PTHR33449">
    <property type="entry name" value="NUCLEOID-ASSOCIATED PROTEIN YBAB"/>
    <property type="match status" value="1"/>
</dbReference>
<dbReference type="EMBL" id="VMGK01000029">
    <property type="protein sequence ID" value="TSC92414.1"/>
    <property type="molecule type" value="Genomic_DNA"/>
</dbReference>
<dbReference type="PIRSF" id="PIRSF004555">
    <property type="entry name" value="UCP004555"/>
    <property type="match status" value="1"/>
</dbReference>